<organism evidence="3 4">
    <name type="scientific">Fulvimarina uroteuthidis</name>
    <dbReference type="NCBI Taxonomy" id="3098149"/>
    <lineage>
        <taxon>Bacteria</taxon>
        <taxon>Pseudomonadati</taxon>
        <taxon>Pseudomonadota</taxon>
        <taxon>Alphaproteobacteria</taxon>
        <taxon>Hyphomicrobiales</taxon>
        <taxon>Aurantimonadaceae</taxon>
        <taxon>Fulvimarina</taxon>
    </lineage>
</organism>
<dbReference type="Proteomes" id="UP001294412">
    <property type="component" value="Unassembled WGS sequence"/>
</dbReference>
<protein>
    <submittedName>
        <fullName evidence="3">Uncharacterized protein</fullName>
    </submittedName>
</protein>
<name>A0ABU5I0W9_9HYPH</name>
<comment type="caution">
    <text evidence="3">The sequence shown here is derived from an EMBL/GenBank/DDBJ whole genome shotgun (WGS) entry which is preliminary data.</text>
</comment>
<feature type="transmembrane region" description="Helical" evidence="1">
    <location>
        <begin position="35"/>
        <end position="53"/>
    </location>
</feature>
<keyword evidence="2" id="KW-0732">Signal</keyword>
<keyword evidence="1" id="KW-1133">Transmembrane helix</keyword>
<keyword evidence="4" id="KW-1185">Reference proteome</keyword>
<feature type="chain" id="PRO_5047416168" evidence="2">
    <location>
        <begin position="20"/>
        <end position="59"/>
    </location>
</feature>
<dbReference type="RefSeq" id="WP_322186500.1">
    <property type="nucleotide sequence ID" value="NZ_JAXLPB010000002.1"/>
</dbReference>
<keyword evidence="1" id="KW-0472">Membrane</keyword>
<gene>
    <name evidence="3" type="ORF">U0C82_07750</name>
</gene>
<feature type="signal peptide" evidence="2">
    <location>
        <begin position="1"/>
        <end position="19"/>
    </location>
</feature>
<evidence type="ECO:0000256" key="1">
    <source>
        <dbReference type="SAM" id="Phobius"/>
    </source>
</evidence>
<evidence type="ECO:0000313" key="3">
    <source>
        <dbReference type="EMBL" id="MDY8109036.1"/>
    </source>
</evidence>
<proteinExistence type="predicted"/>
<evidence type="ECO:0000256" key="2">
    <source>
        <dbReference type="SAM" id="SignalP"/>
    </source>
</evidence>
<accession>A0ABU5I0W9</accession>
<keyword evidence="1" id="KW-0812">Transmembrane</keyword>
<dbReference type="EMBL" id="JAXLPB010000002">
    <property type="protein sequence ID" value="MDY8109036.1"/>
    <property type="molecule type" value="Genomic_DNA"/>
</dbReference>
<sequence>MRSLSTLSILLITAAGARAHEVAVTHTHMGAFDTIGLLAVLAAAVGFAGFSLVRRNSRR</sequence>
<evidence type="ECO:0000313" key="4">
    <source>
        <dbReference type="Proteomes" id="UP001294412"/>
    </source>
</evidence>
<reference evidence="3 4" key="1">
    <citation type="submission" date="2023-12" db="EMBL/GenBank/DDBJ databases">
        <title>Description of Novel Strain Fulvimarina sp. 2208YS6-2-32 isolated from Uroteuthis (Photololigo) edulis.</title>
        <authorList>
            <person name="Park J.-S."/>
        </authorList>
    </citation>
    <scope>NUCLEOTIDE SEQUENCE [LARGE SCALE GENOMIC DNA]</scope>
    <source>
        <strain evidence="3 4">2208YS6-2-32</strain>
    </source>
</reference>